<gene>
    <name evidence="16" type="ORF">NC998_06715</name>
</gene>
<feature type="domain" description="Fatty acid desaturase" evidence="15">
    <location>
        <begin position="149"/>
        <end position="249"/>
    </location>
</feature>
<feature type="transmembrane region" description="Helical" evidence="14">
    <location>
        <begin position="174"/>
        <end position="195"/>
    </location>
</feature>
<dbReference type="InterPro" id="IPR012171">
    <property type="entry name" value="Fatty_acid_desaturase"/>
</dbReference>
<protein>
    <submittedName>
        <fullName evidence="16">Fatty acid desaturase</fullName>
        <ecNumber evidence="16">1.14.19.-</ecNumber>
    </submittedName>
</protein>
<evidence type="ECO:0000256" key="8">
    <source>
        <dbReference type="ARBA" id="ARBA00022723"/>
    </source>
</evidence>
<keyword evidence="6" id="KW-0349">Heme</keyword>
<comment type="cofactor">
    <cofactor evidence="1">
        <name>Fe(2+)</name>
        <dbReference type="ChEBI" id="CHEBI:29033"/>
    </cofactor>
</comment>
<evidence type="ECO:0000256" key="7">
    <source>
        <dbReference type="ARBA" id="ARBA00022692"/>
    </source>
</evidence>
<feature type="transmembrane region" description="Helical" evidence="14">
    <location>
        <begin position="149"/>
        <end position="168"/>
    </location>
</feature>
<feature type="domain" description="Fatty acid desaturase" evidence="15">
    <location>
        <begin position="53"/>
        <end position="144"/>
    </location>
</feature>
<feature type="transmembrane region" description="Helical" evidence="14">
    <location>
        <begin position="49"/>
        <end position="70"/>
    </location>
</feature>
<evidence type="ECO:0000313" key="16">
    <source>
        <dbReference type="EMBL" id="MEP0816783.1"/>
    </source>
</evidence>
<dbReference type="Pfam" id="PF00487">
    <property type="entry name" value="FA_desaturase"/>
    <property type="match status" value="2"/>
</dbReference>
<evidence type="ECO:0000256" key="11">
    <source>
        <dbReference type="ARBA" id="ARBA00023004"/>
    </source>
</evidence>
<comment type="subcellular location">
    <subcellularLocation>
        <location evidence="2">Membrane</location>
        <topology evidence="2">Multi-pass membrane protein</topology>
    </subcellularLocation>
</comment>
<dbReference type="Proteomes" id="UP001464891">
    <property type="component" value="Unassembled WGS sequence"/>
</dbReference>
<feature type="transmembrane region" description="Helical" evidence="14">
    <location>
        <begin position="16"/>
        <end position="37"/>
    </location>
</feature>
<evidence type="ECO:0000256" key="10">
    <source>
        <dbReference type="ARBA" id="ARBA00023002"/>
    </source>
</evidence>
<organism evidence="16 17">
    <name type="scientific">Trichocoleus desertorum GB2-A4</name>
    <dbReference type="NCBI Taxonomy" id="2933944"/>
    <lineage>
        <taxon>Bacteria</taxon>
        <taxon>Bacillati</taxon>
        <taxon>Cyanobacteriota</taxon>
        <taxon>Cyanophyceae</taxon>
        <taxon>Leptolyngbyales</taxon>
        <taxon>Trichocoleusaceae</taxon>
        <taxon>Trichocoleus</taxon>
    </lineage>
</organism>
<comment type="pathway">
    <text evidence="3">Lipid metabolism.</text>
</comment>
<evidence type="ECO:0000256" key="6">
    <source>
        <dbReference type="ARBA" id="ARBA00022617"/>
    </source>
</evidence>
<evidence type="ECO:0000256" key="4">
    <source>
        <dbReference type="ARBA" id="ARBA00008749"/>
    </source>
</evidence>
<evidence type="ECO:0000259" key="15">
    <source>
        <dbReference type="Pfam" id="PF00487"/>
    </source>
</evidence>
<keyword evidence="8" id="KW-0479">Metal-binding</keyword>
<name>A0ABV0J4S3_9CYAN</name>
<keyword evidence="10 16" id="KW-0560">Oxidoreductase</keyword>
<comment type="similarity">
    <text evidence="4">Belongs to the fatty acid desaturase type 2 family.</text>
</comment>
<dbReference type="InterPro" id="IPR005804">
    <property type="entry name" value="FA_desaturase_dom"/>
</dbReference>
<evidence type="ECO:0000256" key="3">
    <source>
        <dbReference type="ARBA" id="ARBA00005189"/>
    </source>
</evidence>
<dbReference type="GO" id="GO:0016491">
    <property type="term" value="F:oxidoreductase activity"/>
    <property type="evidence" value="ECO:0007669"/>
    <property type="project" value="UniProtKB-KW"/>
</dbReference>
<keyword evidence="12" id="KW-0443">Lipid metabolism</keyword>
<dbReference type="EC" id="1.14.19.-" evidence="16"/>
<dbReference type="RefSeq" id="WP_190438858.1">
    <property type="nucleotide sequence ID" value="NZ_JAMPKM010000003.1"/>
</dbReference>
<comment type="similarity">
    <text evidence="5">Belongs to the fatty acid desaturase type 1 family.</text>
</comment>
<evidence type="ECO:0000256" key="2">
    <source>
        <dbReference type="ARBA" id="ARBA00004141"/>
    </source>
</evidence>
<dbReference type="PANTHER" id="PTHR19353:SF30">
    <property type="entry name" value="DELTA 8-(E)-SPHINGOLIPID DESATURASE"/>
    <property type="match status" value="1"/>
</dbReference>
<accession>A0ABV0J4S3</accession>
<evidence type="ECO:0000256" key="12">
    <source>
        <dbReference type="ARBA" id="ARBA00023098"/>
    </source>
</evidence>
<keyword evidence="7 14" id="KW-0812">Transmembrane</keyword>
<keyword evidence="17" id="KW-1185">Reference proteome</keyword>
<keyword evidence="11" id="KW-0408">Iron</keyword>
<evidence type="ECO:0000256" key="5">
    <source>
        <dbReference type="ARBA" id="ARBA00009295"/>
    </source>
</evidence>
<evidence type="ECO:0000256" key="14">
    <source>
        <dbReference type="SAM" id="Phobius"/>
    </source>
</evidence>
<keyword evidence="9 14" id="KW-1133">Transmembrane helix</keyword>
<comment type="caution">
    <text evidence="16">The sequence shown here is derived from an EMBL/GenBank/DDBJ whole genome shotgun (WGS) entry which is preliminary data.</text>
</comment>
<evidence type="ECO:0000256" key="13">
    <source>
        <dbReference type="ARBA" id="ARBA00023136"/>
    </source>
</evidence>
<dbReference type="PANTHER" id="PTHR19353">
    <property type="entry name" value="FATTY ACID DESATURASE 2"/>
    <property type="match status" value="1"/>
</dbReference>
<evidence type="ECO:0000256" key="9">
    <source>
        <dbReference type="ARBA" id="ARBA00022989"/>
    </source>
</evidence>
<proteinExistence type="inferred from homology"/>
<evidence type="ECO:0000313" key="17">
    <source>
        <dbReference type="Proteomes" id="UP001464891"/>
    </source>
</evidence>
<reference evidence="16 17" key="1">
    <citation type="submission" date="2022-04" db="EMBL/GenBank/DDBJ databases">
        <title>Positive selection, recombination, and allopatry shape intraspecific diversity of widespread and dominant cyanobacteria.</title>
        <authorList>
            <person name="Wei J."/>
            <person name="Shu W."/>
            <person name="Hu C."/>
        </authorList>
    </citation>
    <scope>NUCLEOTIDE SEQUENCE [LARGE SCALE GENOMIC DNA]</scope>
    <source>
        <strain evidence="16 17">GB2-A4</strain>
    </source>
</reference>
<keyword evidence="13 14" id="KW-0472">Membrane</keyword>
<sequence length="252" mass="29008">MQNLDIRLKESSSISIASYAGILIAATITSLWLGSLIWCFTIDISSLQIFGLIPVILIRTFLHTGLFITAHDAMHGTISKNRKINEGIGTVVSAFYALLPYQDLLANHRLHHRAPATNRDPDFYDREPQSIRAWYFHFMKSYLSGKQSWILLIGMSIVFYSLLFGFQVPLANVLLFWLLPLLLSSWQLFYFGIYLPHREPSAGYTNRHRATSLNCSSVWSFLSCYHFGYHWEHHEYPDVPWYGLAAVRKSLD</sequence>
<dbReference type="EMBL" id="JAMPKM010000003">
    <property type="protein sequence ID" value="MEP0816783.1"/>
    <property type="molecule type" value="Genomic_DNA"/>
</dbReference>
<evidence type="ECO:0000256" key="1">
    <source>
        <dbReference type="ARBA" id="ARBA00001954"/>
    </source>
</evidence>